<dbReference type="Proteomes" id="UP000663852">
    <property type="component" value="Unassembled WGS sequence"/>
</dbReference>
<accession>A0A815HMW0</accession>
<dbReference type="EMBL" id="CAJNOJ010000266">
    <property type="protein sequence ID" value="CAF1353762.1"/>
    <property type="molecule type" value="Genomic_DNA"/>
</dbReference>
<evidence type="ECO:0000313" key="1">
    <source>
        <dbReference type="EMBL" id="CAF1353762.1"/>
    </source>
</evidence>
<evidence type="ECO:0000313" key="2">
    <source>
        <dbReference type="Proteomes" id="UP000663852"/>
    </source>
</evidence>
<comment type="caution">
    <text evidence="1">The sequence shown here is derived from an EMBL/GenBank/DDBJ whole genome shotgun (WGS) entry which is preliminary data.</text>
</comment>
<proteinExistence type="predicted"/>
<reference evidence="1" key="1">
    <citation type="submission" date="2021-02" db="EMBL/GenBank/DDBJ databases">
        <authorList>
            <person name="Nowell W R."/>
        </authorList>
    </citation>
    <scope>NUCLEOTIDE SEQUENCE</scope>
</reference>
<protein>
    <submittedName>
        <fullName evidence="1">Uncharacterized protein</fullName>
    </submittedName>
</protein>
<name>A0A815HMW0_ADIRI</name>
<organism evidence="1 2">
    <name type="scientific">Adineta ricciae</name>
    <name type="common">Rotifer</name>
    <dbReference type="NCBI Taxonomy" id="249248"/>
    <lineage>
        <taxon>Eukaryota</taxon>
        <taxon>Metazoa</taxon>
        <taxon>Spiralia</taxon>
        <taxon>Gnathifera</taxon>
        <taxon>Rotifera</taxon>
        <taxon>Eurotatoria</taxon>
        <taxon>Bdelloidea</taxon>
        <taxon>Adinetida</taxon>
        <taxon>Adinetidae</taxon>
        <taxon>Adineta</taxon>
    </lineage>
</organism>
<gene>
    <name evidence="1" type="ORF">EDS130_LOCUS33430</name>
</gene>
<dbReference type="AlphaFoldDB" id="A0A815HMW0"/>
<sequence length="119" mass="14128">MRSHILTMKYQLRNQHFNFVFLYFIKHGFKNRRQPYLDYTCPSGDPLLSTKCPITATKQDVYIVTTTIWQRKYQDNYRCQCHQRPLHTSRTPTLPSKQLTTIKSNWLFVITSATAILRG</sequence>